<dbReference type="AlphaFoldDB" id="A0A9P6N9N0"/>
<accession>A0A9P6N9N0</accession>
<feature type="region of interest" description="Disordered" evidence="1">
    <location>
        <begin position="295"/>
        <end position="337"/>
    </location>
</feature>
<protein>
    <submittedName>
        <fullName evidence="2">Uncharacterized protein</fullName>
    </submittedName>
</protein>
<sequence length="1132" mass="128196">MNKAHSSNPKPCEILSSHEAIKSNFQHHTSRIIGTDMDLNAQDELQRMMAIGNTISSIPQHITRAKRPPENTSVNPGFPNISETNQKSWVSYCGFQNDLWLPPRKRRFQNFVGESFWTSSPPKYVKTADKIDVLSHRNQELPGAGGMCKDPSIRVDGSSSESSTLSTPDQISKKRPKILADYSHLMAQPSELCADIENETQGIESIQVSGTQIPVHRPPGEQYSQFLSLNSRSQAHMENQNLGSPYSKSLEQPTPTPSCSETSMLQVCQGKKPNVHNDFYLDSEEVGIKLSGDLTPSAVHSSSDTQSTYHSSHSVEDEDEIQNDHGRTEFSEREKDDCHSLIDKHEIMNRAHSSNPKPCEIVSSHEVIRSDVQHHTSGLIGTDLDLNAQNELQRMMAIGNTISSIPQHITRAKRPPVNTFLNPGFPNISETNQKSLVSYCGFQNDLWLPPRKRHFQNLVGESIWTSSPPKYVKTADEIDVLSHRNQELPGAGGMCKDPSIQVDSSSSESSTLSRPDQISKKRPKIWADYSHLIAQPSELCANIEKETQGIESIQVSGTQNPVHRPPGEQNGWFLSPNSCSQAHMENQNLGSLYSQSLEQPNPTPSFPETSMLQVCQGKQPNVHNDCSLDSEEVGINFSGNLTPSAVHLRSDTQSPYCSHISVEDKDESKTYQSQRIYPEYEPNCFHGRSFVTSSRNSLIGHCEDILQEITKWFLGCKQDITKSSLIREYKEASGLIKCLDTALQKAEQDLSVVVLGFLAAYSESRSSTENSREVVLEAWNFFKEFLTPWKNMDPEILIKLYETREYRKKFQFLDAKEFLEYLLSLKPNSHLSIHCLWGFISHWQETQPEPNQMFVDHISFMRFLNILAKQNGSRRKAPNGQSQKLTAAGKNQEAQSQTSNQGLNRRVQRQIKCQGTKIMEKNKWLEKSIKNFYQNLSNLVFMNMYGIQTVGKEGEPKLTKLHLKPNPEKADPNWKLAKHAISTAEDTTTPSFFGVVELFCKQQQLQKIPQKMLKLCWKYLVSIFEQWDSLTFRGTKAEVDTEQIVSFKRKIKAQNMSWTNKIQAFEYMMHFTKAYPFPLDLLSQLLQGWCSHMSSIQSKYDSLVGLDFSWIRMNSIVNGIKTLDKSIGLPYI</sequence>
<feature type="region of interest" description="Disordered" evidence="1">
    <location>
        <begin position="142"/>
        <end position="172"/>
    </location>
</feature>
<dbReference type="Proteomes" id="UP000886653">
    <property type="component" value="Unassembled WGS sequence"/>
</dbReference>
<gene>
    <name evidence="2" type="ORF">CROQUDRAFT_683001</name>
</gene>
<keyword evidence="3" id="KW-1185">Reference proteome</keyword>
<evidence type="ECO:0000313" key="3">
    <source>
        <dbReference type="Proteomes" id="UP000886653"/>
    </source>
</evidence>
<feature type="compositionally biased region" description="Low complexity" evidence="1">
    <location>
        <begin position="300"/>
        <end position="312"/>
    </location>
</feature>
<organism evidence="2 3">
    <name type="scientific">Cronartium quercuum f. sp. fusiforme G11</name>
    <dbReference type="NCBI Taxonomy" id="708437"/>
    <lineage>
        <taxon>Eukaryota</taxon>
        <taxon>Fungi</taxon>
        <taxon>Dikarya</taxon>
        <taxon>Basidiomycota</taxon>
        <taxon>Pucciniomycotina</taxon>
        <taxon>Pucciniomycetes</taxon>
        <taxon>Pucciniales</taxon>
        <taxon>Coleosporiaceae</taxon>
        <taxon>Cronartium</taxon>
    </lineage>
</organism>
<comment type="caution">
    <text evidence="2">The sequence shown here is derived from an EMBL/GenBank/DDBJ whole genome shotgun (WGS) entry which is preliminary data.</text>
</comment>
<proteinExistence type="predicted"/>
<feature type="compositionally biased region" description="Low complexity" evidence="1">
    <location>
        <begin position="499"/>
        <end position="513"/>
    </location>
</feature>
<feature type="region of interest" description="Disordered" evidence="1">
    <location>
        <begin position="486"/>
        <end position="519"/>
    </location>
</feature>
<feature type="compositionally biased region" description="Basic and acidic residues" evidence="1">
    <location>
        <begin position="322"/>
        <end position="337"/>
    </location>
</feature>
<feature type="region of interest" description="Disordered" evidence="1">
    <location>
        <begin position="556"/>
        <end position="579"/>
    </location>
</feature>
<reference evidence="2" key="1">
    <citation type="submission" date="2013-11" db="EMBL/GenBank/DDBJ databases">
        <title>Genome sequence of the fusiform rust pathogen reveals effectors for host alternation and coevolution with pine.</title>
        <authorList>
            <consortium name="DOE Joint Genome Institute"/>
            <person name="Smith K."/>
            <person name="Pendleton A."/>
            <person name="Kubisiak T."/>
            <person name="Anderson C."/>
            <person name="Salamov A."/>
            <person name="Aerts A."/>
            <person name="Riley R."/>
            <person name="Clum A."/>
            <person name="Lindquist E."/>
            <person name="Ence D."/>
            <person name="Campbell M."/>
            <person name="Kronenberg Z."/>
            <person name="Feau N."/>
            <person name="Dhillon B."/>
            <person name="Hamelin R."/>
            <person name="Burleigh J."/>
            <person name="Smith J."/>
            <person name="Yandell M."/>
            <person name="Nelson C."/>
            <person name="Grigoriev I."/>
            <person name="Davis J."/>
        </authorList>
    </citation>
    <scope>NUCLEOTIDE SEQUENCE</scope>
    <source>
        <strain evidence="2">G11</strain>
    </source>
</reference>
<dbReference type="EMBL" id="MU167358">
    <property type="protein sequence ID" value="KAG0142169.1"/>
    <property type="molecule type" value="Genomic_DNA"/>
</dbReference>
<evidence type="ECO:0000313" key="2">
    <source>
        <dbReference type="EMBL" id="KAG0142169.1"/>
    </source>
</evidence>
<feature type="region of interest" description="Disordered" evidence="1">
    <location>
        <begin position="872"/>
        <end position="907"/>
    </location>
</feature>
<name>A0A9P6N9N0_9BASI</name>
<feature type="region of interest" description="Disordered" evidence="1">
    <location>
        <begin position="239"/>
        <end position="262"/>
    </location>
</feature>
<evidence type="ECO:0000256" key="1">
    <source>
        <dbReference type="SAM" id="MobiDB-lite"/>
    </source>
</evidence>
<feature type="compositionally biased region" description="Polar residues" evidence="1">
    <location>
        <begin position="892"/>
        <end position="903"/>
    </location>
</feature>
<feature type="compositionally biased region" description="Low complexity" evidence="1">
    <location>
        <begin position="158"/>
        <end position="167"/>
    </location>
</feature>